<keyword evidence="2" id="KW-1185">Reference proteome</keyword>
<organism evidence="1 2">
    <name type="scientific">Leucobacter komagatae</name>
    <dbReference type="NCBI Taxonomy" id="55969"/>
    <lineage>
        <taxon>Bacteria</taxon>
        <taxon>Bacillati</taxon>
        <taxon>Actinomycetota</taxon>
        <taxon>Actinomycetes</taxon>
        <taxon>Micrococcales</taxon>
        <taxon>Microbacteriaceae</taxon>
        <taxon>Leucobacter</taxon>
    </lineage>
</organism>
<dbReference type="AlphaFoldDB" id="A0A0D0HZW8"/>
<sequence length="117" mass="12812">MLVGLGLLGFVLHRGVPAAGLVVEVQGVRSRTGLSAVQLKWDDLLSPVLLNRRRNSVLSLELESGANFVLYPIYFGSDPVIVAEVIEYYRTHPEDRHLLADPLAALERVVELDAPPA</sequence>
<evidence type="ECO:0008006" key="3">
    <source>
        <dbReference type="Google" id="ProtNLM"/>
    </source>
</evidence>
<gene>
    <name evidence="1" type="ORF">SD72_04590</name>
</gene>
<dbReference type="EMBL" id="JXSQ01000004">
    <property type="protein sequence ID" value="KIP53121.1"/>
    <property type="molecule type" value="Genomic_DNA"/>
</dbReference>
<comment type="caution">
    <text evidence="1">The sequence shown here is derived from an EMBL/GenBank/DDBJ whole genome shotgun (WGS) entry which is preliminary data.</text>
</comment>
<proteinExistence type="predicted"/>
<dbReference type="Proteomes" id="UP000032120">
    <property type="component" value="Unassembled WGS sequence"/>
</dbReference>
<evidence type="ECO:0000313" key="2">
    <source>
        <dbReference type="Proteomes" id="UP000032120"/>
    </source>
</evidence>
<accession>A0A0D0HZW8</accession>
<reference evidence="1 2" key="1">
    <citation type="submission" date="2015-01" db="EMBL/GenBank/DDBJ databases">
        <title>Draft genome sequence of Leucobacter komagatae strain VKM ST2845.</title>
        <authorList>
            <person name="Karlyshev A.V."/>
            <person name="Kudryashova E.B."/>
        </authorList>
    </citation>
    <scope>NUCLEOTIDE SEQUENCE [LARGE SCALE GENOMIC DNA]</scope>
    <source>
        <strain evidence="1 2">VKM ST2845</strain>
    </source>
</reference>
<protein>
    <recommendedName>
        <fullName evidence="3">PH (Pleckstrin Homology) domain-containing protein</fullName>
    </recommendedName>
</protein>
<name>A0A0D0HZW8_9MICO</name>
<evidence type="ECO:0000313" key="1">
    <source>
        <dbReference type="EMBL" id="KIP53121.1"/>
    </source>
</evidence>